<feature type="compositionally biased region" description="Low complexity" evidence="1">
    <location>
        <begin position="173"/>
        <end position="186"/>
    </location>
</feature>
<feature type="region of interest" description="Disordered" evidence="1">
    <location>
        <begin position="154"/>
        <end position="186"/>
    </location>
</feature>
<evidence type="ECO:0000256" key="1">
    <source>
        <dbReference type="SAM" id="MobiDB-lite"/>
    </source>
</evidence>
<organism evidence="2 3">
    <name type="scientific">Alicyclobacillus fodiniaquatilis</name>
    <dbReference type="NCBI Taxonomy" id="1661150"/>
    <lineage>
        <taxon>Bacteria</taxon>
        <taxon>Bacillati</taxon>
        <taxon>Bacillota</taxon>
        <taxon>Bacilli</taxon>
        <taxon>Bacillales</taxon>
        <taxon>Alicyclobacillaceae</taxon>
        <taxon>Alicyclobacillus</taxon>
    </lineage>
</organism>
<evidence type="ECO:0000313" key="3">
    <source>
        <dbReference type="Proteomes" id="UP001597079"/>
    </source>
</evidence>
<name>A0ABW4JIV1_9BACL</name>
<protein>
    <submittedName>
        <fullName evidence="2">Uncharacterized protein</fullName>
    </submittedName>
</protein>
<dbReference type="EMBL" id="JBHUCX010000028">
    <property type="protein sequence ID" value="MFD1675395.1"/>
    <property type="molecule type" value="Genomic_DNA"/>
</dbReference>
<dbReference type="RefSeq" id="WP_377943268.1">
    <property type="nucleotide sequence ID" value="NZ_JBHUCX010000028.1"/>
</dbReference>
<gene>
    <name evidence="2" type="ORF">ACFSB2_11890</name>
</gene>
<dbReference type="Proteomes" id="UP001597079">
    <property type="component" value="Unassembled WGS sequence"/>
</dbReference>
<feature type="compositionally biased region" description="Polar residues" evidence="1">
    <location>
        <begin position="160"/>
        <end position="171"/>
    </location>
</feature>
<proteinExistence type="predicted"/>
<reference evidence="3" key="1">
    <citation type="journal article" date="2019" name="Int. J. Syst. Evol. Microbiol.">
        <title>The Global Catalogue of Microorganisms (GCM) 10K type strain sequencing project: providing services to taxonomists for standard genome sequencing and annotation.</title>
        <authorList>
            <consortium name="The Broad Institute Genomics Platform"/>
            <consortium name="The Broad Institute Genome Sequencing Center for Infectious Disease"/>
            <person name="Wu L."/>
            <person name="Ma J."/>
        </authorList>
    </citation>
    <scope>NUCLEOTIDE SEQUENCE [LARGE SCALE GENOMIC DNA]</scope>
    <source>
        <strain evidence="3">CGMCC 1.12286</strain>
    </source>
</reference>
<accession>A0ABW4JIV1</accession>
<comment type="caution">
    <text evidence="2">The sequence shown here is derived from an EMBL/GenBank/DDBJ whole genome shotgun (WGS) entry which is preliminary data.</text>
</comment>
<sequence>MTLIQVATSPEAIAVYSLVVMGIEKKCQFIKPVAKYLKEGTALLAPVIQDGEKLAGEVIHAPKVAELEAKLSHAESQLSDNKLVQLAGQVLHAAGKRLDELSPNQKTGIALVVSTEAAKIGLTVTQSAVLAALATADKAVDVIGALPLFKSTKEIDASPTPGQQEQTSPANGQAPTAHATPQPAQA</sequence>
<keyword evidence="3" id="KW-1185">Reference proteome</keyword>
<evidence type="ECO:0000313" key="2">
    <source>
        <dbReference type="EMBL" id="MFD1675395.1"/>
    </source>
</evidence>